<evidence type="ECO:0000256" key="1">
    <source>
        <dbReference type="SAM" id="SignalP"/>
    </source>
</evidence>
<feature type="chain" id="PRO_5013207134" description="DUF4302 domain-containing protein" evidence="1">
    <location>
        <begin position="22"/>
        <end position="439"/>
    </location>
</feature>
<gene>
    <name evidence="2" type="ORF">SAMN04488101_101560</name>
</gene>
<evidence type="ECO:0000313" key="2">
    <source>
        <dbReference type="EMBL" id="SMC59406.1"/>
    </source>
</evidence>
<dbReference type="Pfam" id="PF14135">
    <property type="entry name" value="DUF4302"/>
    <property type="match status" value="1"/>
</dbReference>
<dbReference type="Proteomes" id="UP000192678">
    <property type="component" value="Unassembled WGS sequence"/>
</dbReference>
<name>A0A1W2AFF5_9SPHI</name>
<dbReference type="AlphaFoldDB" id="A0A1W2AFF5"/>
<dbReference type="OrthoDB" id="707849at2"/>
<sequence length="439" mass="49188">MKTKILSILCLALALSSCKKGSEDLMIDGKMPELRSQESLKTYKETLTSAENGWAAYLFTEGGGGYGFYMDFNDEDRVKMLAEIDGGTATDLMISTYRLKAVMGPSLLFDTYNYLHLLADPNSDVVGGTAGVGFKSDFEFEFSGIKGDTVKLIGKKRRSDLFLVKLNTQQQEFYLKGGLKTLVSDLTNYFTVNKNLYIKGNDEISKVQFSVNMDLTVKKAFFTWVENGIVKTAEAPFAYTTNGMFFNKPLVFNNIAFKTIAWDKTKNQLTATTTTGKQIEILRGDLPIIPLHILMGTDRFKSITVFSTPFQTWSPSFAAMRATMSTSLTLNTRRLGNINFIFNDETKQMKITVTTFRSILPTVSEFVYSYTKTIDGTYDFVFVNTEERTAVILNAVLPLTKIFADHKFTLDYKLDPVQGQVGSITSVDDPNFYVTGELK</sequence>
<dbReference type="PROSITE" id="PS51257">
    <property type="entry name" value="PROKAR_LIPOPROTEIN"/>
    <property type="match status" value="1"/>
</dbReference>
<evidence type="ECO:0008006" key="4">
    <source>
        <dbReference type="Google" id="ProtNLM"/>
    </source>
</evidence>
<dbReference type="EMBL" id="FWYB01000001">
    <property type="protein sequence ID" value="SMC59406.1"/>
    <property type="molecule type" value="Genomic_DNA"/>
</dbReference>
<organism evidence="2 3">
    <name type="scientific">Pedobacter nyackensis</name>
    <dbReference type="NCBI Taxonomy" id="475255"/>
    <lineage>
        <taxon>Bacteria</taxon>
        <taxon>Pseudomonadati</taxon>
        <taxon>Bacteroidota</taxon>
        <taxon>Sphingobacteriia</taxon>
        <taxon>Sphingobacteriales</taxon>
        <taxon>Sphingobacteriaceae</taxon>
        <taxon>Pedobacter</taxon>
    </lineage>
</organism>
<reference evidence="2 3" key="1">
    <citation type="submission" date="2017-04" db="EMBL/GenBank/DDBJ databases">
        <authorList>
            <person name="Afonso C.L."/>
            <person name="Miller P.J."/>
            <person name="Scott M.A."/>
            <person name="Spackman E."/>
            <person name="Goraichik I."/>
            <person name="Dimitrov K.M."/>
            <person name="Suarez D.L."/>
            <person name="Swayne D.E."/>
        </authorList>
    </citation>
    <scope>NUCLEOTIDE SEQUENCE [LARGE SCALE GENOMIC DNA]</scope>
    <source>
        <strain evidence="2 3">DSM 19625</strain>
    </source>
</reference>
<keyword evidence="3" id="KW-1185">Reference proteome</keyword>
<proteinExistence type="predicted"/>
<dbReference type="RefSeq" id="WP_084287124.1">
    <property type="nucleotide sequence ID" value="NZ_FWYB01000001.1"/>
</dbReference>
<evidence type="ECO:0000313" key="3">
    <source>
        <dbReference type="Proteomes" id="UP000192678"/>
    </source>
</evidence>
<accession>A0A1W2AFF5</accession>
<dbReference type="InterPro" id="IPR025396">
    <property type="entry name" value="DUF4302"/>
</dbReference>
<keyword evidence="1" id="KW-0732">Signal</keyword>
<protein>
    <recommendedName>
        <fullName evidence="4">DUF4302 domain-containing protein</fullName>
    </recommendedName>
</protein>
<dbReference type="STRING" id="475255.SAMN04488101_101560"/>
<feature type="signal peptide" evidence="1">
    <location>
        <begin position="1"/>
        <end position="21"/>
    </location>
</feature>